<reference evidence="2" key="2">
    <citation type="journal article" date="2021" name="PeerJ">
        <title>Extensive microbial diversity within the chicken gut microbiome revealed by metagenomics and culture.</title>
        <authorList>
            <person name="Gilroy R."/>
            <person name="Ravi A."/>
            <person name="Getino M."/>
            <person name="Pursley I."/>
            <person name="Horton D.L."/>
            <person name="Alikhan N.F."/>
            <person name="Baker D."/>
            <person name="Gharbi K."/>
            <person name="Hall N."/>
            <person name="Watson M."/>
            <person name="Adriaenssens E.M."/>
            <person name="Foster-Nyarko E."/>
            <person name="Jarju S."/>
            <person name="Secka A."/>
            <person name="Antonio M."/>
            <person name="Oren A."/>
            <person name="Chaudhuri R.R."/>
            <person name="La Ragione R."/>
            <person name="Hildebrand F."/>
            <person name="Pallen M.J."/>
        </authorList>
    </citation>
    <scope>NUCLEOTIDE SEQUENCE</scope>
    <source>
        <strain evidence="2">10192</strain>
    </source>
</reference>
<dbReference type="Pfam" id="PF02811">
    <property type="entry name" value="PHP"/>
    <property type="match status" value="1"/>
</dbReference>
<dbReference type="Gene3D" id="1.10.150.650">
    <property type="match status" value="1"/>
</dbReference>
<evidence type="ECO:0000313" key="3">
    <source>
        <dbReference type="Proteomes" id="UP000823632"/>
    </source>
</evidence>
<name>A0A9D9DLQ1_9BACT</name>
<dbReference type="SUPFAM" id="SSF89550">
    <property type="entry name" value="PHP domain-like"/>
    <property type="match status" value="1"/>
</dbReference>
<dbReference type="GO" id="GO:0035312">
    <property type="term" value="F:5'-3' DNA exonuclease activity"/>
    <property type="evidence" value="ECO:0007669"/>
    <property type="project" value="TreeGrafter"/>
</dbReference>
<dbReference type="PANTHER" id="PTHR42924">
    <property type="entry name" value="EXONUCLEASE"/>
    <property type="match status" value="1"/>
</dbReference>
<dbReference type="InterPro" id="IPR003141">
    <property type="entry name" value="Pol/His_phosphatase_N"/>
</dbReference>
<protein>
    <submittedName>
        <fullName evidence="2">PHP domain-containing protein</fullName>
    </submittedName>
</protein>
<feature type="domain" description="Polymerase/histidinol phosphatase N-terminal" evidence="1">
    <location>
        <begin position="3"/>
        <end position="72"/>
    </location>
</feature>
<reference evidence="2" key="1">
    <citation type="submission" date="2020-10" db="EMBL/GenBank/DDBJ databases">
        <authorList>
            <person name="Gilroy R."/>
        </authorList>
    </citation>
    <scope>NUCLEOTIDE SEQUENCE</scope>
    <source>
        <strain evidence="2">10192</strain>
    </source>
</reference>
<accession>A0A9D9DLQ1</accession>
<dbReference type="InterPro" id="IPR052018">
    <property type="entry name" value="PHP_domain"/>
</dbReference>
<dbReference type="InterPro" id="IPR016195">
    <property type="entry name" value="Pol/histidinol_Pase-like"/>
</dbReference>
<organism evidence="2 3">
    <name type="scientific">Candidatus Scatousia excrementipullorum</name>
    <dbReference type="NCBI Taxonomy" id="2840936"/>
    <lineage>
        <taxon>Bacteria</taxon>
        <taxon>Candidatus Scatousia</taxon>
    </lineage>
</organism>
<evidence type="ECO:0000313" key="2">
    <source>
        <dbReference type="EMBL" id="MBO8430187.1"/>
    </source>
</evidence>
<dbReference type="InterPro" id="IPR004013">
    <property type="entry name" value="PHP_dom"/>
</dbReference>
<dbReference type="CDD" id="cd07438">
    <property type="entry name" value="PHP_HisPPase_AMP"/>
    <property type="match status" value="1"/>
</dbReference>
<dbReference type="EMBL" id="JADIND010000048">
    <property type="protein sequence ID" value="MBO8430187.1"/>
    <property type="molecule type" value="Genomic_DNA"/>
</dbReference>
<gene>
    <name evidence="2" type="ORF">IAC76_02255</name>
</gene>
<dbReference type="SMART" id="SM00481">
    <property type="entry name" value="POLIIIAc"/>
    <property type="match status" value="1"/>
</dbReference>
<dbReference type="Gene3D" id="3.20.20.140">
    <property type="entry name" value="Metal-dependent hydrolases"/>
    <property type="match status" value="1"/>
</dbReference>
<dbReference type="PANTHER" id="PTHR42924:SF3">
    <property type="entry name" value="POLYMERASE_HISTIDINOL PHOSPHATASE N-TERMINAL DOMAIN-CONTAINING PROTEIN"/>
    <property type="match status" value="1"/>
</dbReference>
<evidence type="ECO:0000259" key="1">
    <source>
        <dbReference type="SMART" id="SM00481"/>
    </source>
</evidence>
<dbReference type="Proteomes" id="UP000823632">
    <property type="component" value="Unassembled WGS sequence"/>
</dbReference>
<comment type="caution">
    <text evidence="2">The sequence shown here is derived from an EMBL/GenBank/DDBJ whole genome shotgun (WGS) entry which is preliminary data.</text>
</comment>
<proteinExistence type="predicted"/>
<dbReference type="GO" id="GO:0004534">
    <property type="term" value="F:5'-3' RNA exonuclease activity"/>
    <property type="evidence" value="ECO:0007669"/>
    <property type="project" value="TreeGrafter"/>
</dbReference>
<dbReference type="AlphaFoldDB" id="A0A9D9DLQ1"/>
<sequence length="284" mass="31840">MKTDLHIHTYYSDGVFSPEKIVDTAIDVGLQVIALTDHDNVLSYDVAKNYLKKINNEDKLEVIQGVEINTLYKNYEVHILGYFMDTQNSDFQNLLKIQQQARIKQTKEIITLLAKKEGIKIKFEDIKKQVAEGGSIGRPHIAKAITNAGGTSNVMEAYAKYIHDDSPVYVARKTVSPHDAVEIIYDAGGVPVIAHPHDLDIAEPLIKELMSFGLRGIEAYHRKHSPACVEYFSSMAEELGLIVTGGSDFHAPNIMNGQIILGKNFVPEWVYDKLIQEKKQIDMA</sequence>